<keyword evidence="1" id="KW-1133">Transmembrane helix</keyword>
<evidence type="ECO:0000313" key="2">
    <source>
        <dbReference type="EMBL" id="CAL1702704.1"/>
    </source>
</evidence>
<evidence type="ECO:0000256" key="1">
    <source>
        <dbReference type="SAM" id="Phobius"/>
    </source>
</evidence>
<keyword evidence="3" id="KW-1185">Reference proteome</keyword>
<evidence type="ECO:0000313" key="3">
    <source>
        <dbReference type="Proteomes" id="UP001497453"/>
    </source>
</evidence>
<accession>A0ABP1D6Z5</accession>
<feature type="transmembrane region" description="Helical" evidence="1">
    <location>
        <begin position="119"/>
        <end position="141"/>
    </location>
</feature>
<organism evidence="2 3">
    <name type="scientific">Somion occarium</name>
    <dbReference type="NCBI Taxonomy" id="3059160"/>
    <lineage>
        <taxon>Eukaryota</taxon>
        <taxon>Fungi</taxon>
        <taxon>Dikarya</taxon>
        <taxon>Basidiomycota</taxon>
        <taxon>Agaricomycotina</taxon>
        <taxon>Agaricomycetes</taxon>
        <taxon>Polyporales</taxon>
        <taxon>Cerrenaceae</taxon>
        <taxon>Somion</taxon>
    </lineage>
</organism>
<dbReference type="EMBL" id="OZ037945">
    <property type="protein sequence ID" value="CAL1702704.1"/>
    <property type="molecule type" value="Genomic_DNA"/>
</dbReference>
<proteinExistence type="predicted"/>
<dbReference type="Proteomes" id="UP001497453">
    <property type="component" value="Chromosome 2"/>
</dbReference>
<protein>
    <submittedName>
        <fullName evidence="2">Uncharacterized protein</fullName>
    </submittedName>
</protein>
<name>A0ABP1D6Z5_9APHY</name>
<keyword evidence="1" id="KW-0812">Transmembrane</keyword>
<keyword evidence="1" id="KW-0472">Membrane</keyword>
<gene>
    <name evidence="2" type="ORF">GFSPODELE1_LOCUS4179</name>
</gene>
<sequence>MQSTSTTYSYVTFVRAIPYFHNAQNFGFVRTAPFLCVPGSFASFATSSRVTSLATPCVPVVPPFSPNREHHLLSFKLQGDGHLMHGKPTSASTPSSSMFSSSPIGSLRDHPLREPRQRALLFIIVISISKIFHTSSILHTIRP</sequence>
<reference evidence="3" key="1">
    <citation type="submission" date="2024-04" db="EMBL/GenBank/DDBJ databases">
        <authorList>
            <person name="Shaw F."/>
            <person name="Minotto A."/>
        </authorList>
    </citation>
    <scope>NUCLEOTIDE SEQUENCE [LARGE SCALE GENOMIC DNA]</scope>
</reference>